<organism evidence="1">
    <name type="scientific">Cacopsylla melanoneura</name>
    <dbReference type="NCBI Taxonomy" id="428564"/>
    <lineage>
        <taxon>Eukaryota</taxon>
        <taxon>Metazoa</taxon>
        <taxon>Ecdysozoa</taxon>
        <taxon>Arthropoda</taxon>
        <taxon>Hexapoda</taxon>
        <taxon>Insecta</taxon>
        <taxon>Pterygota</taxon>
        <taxon>Neoptera</taxon>
        <taxon>Paraneoptera</taxon>
        <taxon>Hemiptera</taxon>
        <taxon>Sternorrhyncha</taxon>
        <taxon>Psylloidea</taxon>
        <taxon>Psyllidae</taxon>
        <taxon>Psyllinae</taxon>
        <taxon>Cacopsylla</taxon>
    </lineage>
</organism>
<dbReference type="EMBL" id="HBUF01254837">
    <property type="protein sequence ID" value="CAG6681254.1"/>
    <property type="molecule type" value="Transcribed_RNA"/>
</dbReference>
<dbReference type="EMBL" id="HBUF01254838">
    <property type="protein sequence ID" value="CAG6681255.1"/>
    <property type="molecule type" value="Transcribed_RNA"/>
</dbReference>
<proteinExistence type="predicted"/>
<protein>
    <submittedName>
        <fullName evidence="1">Uncharacterized protein</fullName>
    </submittedName>
</protein>
<evidence type="ECO:0000313" key="1">
    <source>
        <dbReference type="EMBL" id="CAG6681255.1"/>
    </source>
</evidence>
<dbReference type="AlphaFoldDB" id="A0A8D8T7R9"/>
<accession>A0A8D8T7R9</accession>
<sequence>MEKFNILTLEQRRNIADIIFLSKLLNLGINCPSLFNEINRRTNHNNLRNRNIFTLKTYTRIETENNPMNRCFKLANRLANPPFNINIDLIPTMSMKNKLLLMNEKQHQDLAISLV</sequence>
<name>A0A8D8T7R9_9HEMI</name>
<reference evidence="1" key="1">
    <citation type="submission" date="2021-05" db="EMBL/GenBank/DDBJ databases">
        <authorList>
            <person name="Alioto T."/>
            <person name="Alioto T."/>
            <person name="Gomez Garrido J."/>
        </authorList>
    </citation>
    <scope>NUCLEOTIDE SEQUENCE</scope>
</reference>